<keyword evidence="1" id="KW-0833">Ubl conjugation pathway</keyword>
<keyword evidence="4" id="KW-1185">Reference proteome</keyword>
<dbReference type="InterPro" id="IPR001810">
    <property type="entry name" value="F-box_dom"/>
</dbReference>
<dbReference type="PANTHER" id="PTHR12125">
    <property type="entry name" value="F-BOX ONLY PROTEIN 6-LIKE PROTEIN"/>
    <property type="match status" value="1"/>
</dbReference>
<feature type="domain" description="F-box" evidence="2">
    <location>
        <begin position="1"/>
        <end position="48"/>
    </location>
</feature>
<dbReference type="KEGG" id="emc:129344863"/>
<dbReference type="PROSITE" id="PS51114">
    <property type="entry name" value="FBA"/>
    <property type="match status" value="1"/>
</dbReference>
<dbReference type="RefSeq" id="XP_054857747.1">
    <property type="nucleotide sequence ID" value="XM_055001772.1"/>
</dbReference>
<evidence type="ECO:0000313" key="4">
    <source>
        <dbReference type="Proteomes" id="UP001190640"/>
    </source>
</evidence>
<evidence type="ECO:0000256" key="1">
    <source>
        <dbReference type="ARBA" id="ARBA00022786"/>
    </source>
</evidence>
<gene>
    <name evidence="5 6 7" type="primary">LOC129344863</name>
</gene>
<evidence type="ECO:0000313" key="7">
    <source>
        <dbReference type="RefSeq" id="XP_054857749.1"/>
    </source>
</evidence>
<dbReference type="AlphaFoldDB" id="A0AA97LIP7"/>
<dbReference type="GO" id="GO:0005737">
    <property type="term" value="C:cytoplasm"/>
    <property type="evidence" value="ECO:0007669"/>
    <property type="project" value="UniProtKB-ARBA"/>
</dbReference>
<accession>A0AA97LIP7</accession>
<sequence>MVNIGDLPEDILLDLLSLVPGRDLLRNCRLVCSHWRDLVDLGTLWKRKSQREGYLPKEPDRSVPDWKNFYFLCILKRNLIKNPLAEDSFNHWSVLNNGGNKWKIEDQPELHGREFPHPHVQKFFVTSYRPCTKFQRINLKEEGYWNELMDEAKPDIVVKDWFSARYNCSCQYKLNVKLLSAYYQVLEEFNTEEVVINQWSDAEWREISHTFHNYPSGIRHIVFKHGGRDIQHWAGWYGVRITNSSITIGPEVAE</sequence>
<evidence type="ECO:0000313" key="5">
    <source>
        <dbReference type="RefSeq" id="XP_054857747.1"/>
    </source>
</evidence>
<dbReference type="SMART" id="SM00256">
    <property type="entry name" value="FBOX"/>
    <property type="match status" value="1"/>
</dbReference>
<dbReference type="InterPro" id="IPR007397">
    <property type="entry name" value="F-box-assoc_dom"/>
</dbReference>
<dbReference type="Proteomes" id="UP001190640">
    <property type="component" value="Chromosome 17"/>
</dbReference>
<dbReference type="GeneID" id="129344863"/>
<dbReference type="Gene3D" id="2.60.120.260">
    <property type="entry name" value="Galactose-binding domain-like"/>
    <property type="match status" value="1"/>
</dbReference>
<dbReference type="SMART" id="SM01198">
    <property type="entry name" value="FBA"/>
    <property type="match status" value="1"/>
</dbReference>
<dbReference type="FunFam" id="2.60.120.260:FF:000012">
    <property type="entry name" value="F-box only protein 2"/>
    <property type="match status" value="1"/>
</dbReference>
<dbReference type="Pfam" id="PF12937">
    <property type="entry name" value="F-box-like"/>
    <property type="match status" value="1"/>
</dbReference>
<dbReference type="SUPFAM" id="SSF49785">
    <property type="entry name" value="Galactose-binding domain-like"/>
    <property type="match status" value="1"/>
</dbReference>
<dbReference type="Gene3D" id="1.20.1280.50">
    <property type="match status" value="1"/>
</dbReference>
<dbReference type="InterPro" id="IPR039752">
    <property type="entry name" value="F-box_only"/>
</dbReference>
<organism evidence="4 6">
    <name type="scientific">Eublepharis macularius</name>
    <name type="common">Leopard gecko</name>
    <name type="synonym">Cyrtodactylus macularius</name>
    <dbReference type="NCBI Taxonomy" id="481883"/>
    <lineage>
        <taxon>Eukaryota</taxon>
        <taxon>Metazoa</taxon>
        <taxon>Chordata</taxon>
        <taxon>Craniata</taxon>
        <taxon>Vertebrata</taxon>
        <taxon>Euteleostomi</taxon>
        <taxon>Lepidosauria</taxon>
        <taxon>Squamata</taxon>
        <taxon>Bifurcata</taxon>
        <taxon>Gekkota</taxon>
        <taxon>Eublepharidae</taxon>
        <taxon>Eublepharinae</taxon>
        <taxon>Eublepharis</taxon>
    </lineage>
</organism>
<evidence type="ECO:0000313" key="6">
    <source>
        <dbReference type="RefSeq" id="XP_054857748.1"/>
    </source>
</evidence>
<dbReference type="InterPro" id="IPR008979">
    <property type="entry name" value="Galactose-bd-like_sf"/>
</dbReference>
<dbReference type="GO" id="GO:0006516">
    <property type="term" value="P:glycoprotein catabolic process"/>
    <property type="evidence" value="ECO:0007669"/>
    <property type="project" value="TreeGrafter"/>
</dbReference>
<protein>
    <submittedName>
        <fullName evidence="5 6">F-box only protein 6-like</fullName>
    </submittedName>
</protein>
<dbReference type="GO" id="GO:0036503">
    <property type="term" value="P:ERAD pathway"/>
    <property type="evidence" value="ECO:0007669"/>
    <property type="project" value="TreeGrafter"/>
</dbReference>
<dbReference type="GO" id="GO:0061630">
    <property type="term" value="F:ubiquitin protein ligase activity"/>
    <property type="evidence" value="ECO:0007669"/>
    <property type="project" value="TreeGrafter"/>
</dbReference>
<dbReference type="PANTHER" id="PTHR12125:SF12">
    <property type="entry name" value="F-BOX ONLY PROTEIN 6"/>
    <property type="match status" value="1"/>
</dbReference>
<evidence type="ECO:0000259" key="3">
    <source>
        <dbReference type="PROSITE" id="PS51114"/>
    </source>
</evidence>
<dbReference type="PROSITE" id="PS50181">
    <property type="entry name" value="FBOX"/>
    <property type="match status" value="1"/>
</dbReference>
<name>A0AA97LIP7_EUBMA</name>
<evidence type="ECO:0000259" key="2">
    <source>
        <dbReference type="PROSITE" id="PS50181"/>
    </source>
</evidence>
<dbReference type="GO" id="GO:0019005">
    <property type="term" value="C:SCF ubiquitin ligase complex"/>
    <property type="evidence" value="ECO:0007669"/>
    <property type="project" value="TreeGrafter"/>
</dbReference>
<dbReference type="FunFam" id="1.20.1280.50:FF:000002">
    <property type="entry name" value="F-box only protein 44"/>
    <property type="match status" value="1"/>
</dbReference>
<dbReference type="SUPFAM" id="SSF81383">
    <property type="entry name" value="F-box domain"/>
    <property type="match status" value="1"/>
</dbReference>
<proteinExistence type="predicted"/>
<dbReference type="RefSeq" id="XP_054857748.1">
    <property type="nucleotide sequence ID" value="XM_055001773.1"/>
</dbReference>
<dbReference type="Pfam" id="PF04300">
    <property type="entry name" value="FBA"/>
    <property type="match status" value="1"/>
</dbReference>
<feature type="domain" description="FBA" evidence="3">
    <location>
        <begin position="69"/>
        <end position="250"/>
    </location>
</feature>
<dbReference type="GO" id="GO:0031146">
    <property type="term" value="P:SCF-dependent proteasomal ubiquitin-dependent protein catabolic process"/>
    <property type="evidence" value="ECO:0007669"/>
    <property type="project" value="TreeGrafter"/>
</dbReference>
<reference evidence="5 6" key="1">
    <citation type="submission" date="2025-04" db="UniProtKB">
        <authorList>
            <consortium name="RefSeq"/>
        </authorList>
    </citation>
    <scope>IDENTIFICATION</scope>
    <source>
        <tissue evidence="5 6">Blood</tissue>
    </source>
</reference>
<dbReference type="CDD" id="cd22168">
    <property type="entry name" value="F-box_FBXO6-like"/>
    <property type="match status" value="1"/>
</dbReference>
<dbReference type="RefSeq" id="XP_054857749.1">
    <property type="nucleotide sequence ID" value="XM_055001774.1"/>
</dbReference>
<dbReference type="InterPro" id="IPR036047">
    <property type="entry name" value="F-box-like_dom_sf"/>
</dbReference>